<dbReference type="RefSeq" id="WP_094926077.1">
    <property type="nucleotide sequence ID" value="NZ_NPIA01000008.1"/>
</dbReference>
<organism evidence="3 4">
    <name type="scientific">Lottiidibacillus patelloidae</name>
    <dbReference type="NCBI Taxonomy" id="2670334"/>
    <lineage>
        <taxon>Bacteria</taxon>
        <taxon>Bacillati</taxon>
        <taxon>Bacillota</taxon>
        <taxon>Bacilli</taxon>
        <taxon>Bacillales</taxon>
        <taxon>Bacillaceae</taxon>
        <taxon>Lottiidibacillus</taxon>
    </lineage>
</organism>
<keyword evidence="4" id="KW-1185">Reference proteome</keyword>
<dbReference type="EMBL" id="NPIA01000008">
    <property type="protein sequence ID" value="OZM56156.1"/>
    <property type="molecule type" value="Genomic_DNA"/>
</dbReference>
<dbReference type="Pfam" id="PF00903">
    <property type="entry name" value="Glyoxalase"/>
    <property type="match status" value="1"/>
</dbReference>
<feature type="coiled-coil region" evidence="1">
    <location>
        <begin position="2"/>
        <end position="29"/>
    </location>
</feature>
<proteinExistence type="predicted"/>
<dbReference type="InterPro" id="IPR010296">
    <property type="entry name" value="DUF899_thioredox"/>
</dbReference>
<comment type="caution">
    <text evidence="3">The sequence shown here is derived from an EMBL/GenBank/DDBJ whole genome shotgun (WGS) entry which is preliminary data.</text>
</comment>
<name>A0A263BSJ4_9BACI</name>
<dbReference type="SUPFAM" id="SSF52833">
    <property type="entry name" value="Thioredoxin-like"/>
    <property type="match status" value="1"/>
</dbReference>
<accession>A0A263BSJ4</accession>
<dbReference type="Pfam" id="PF05988">
    <property type="entry name" value="DUF899"/>
    <property type="match status" value="1"/>
</dbReference>
<dbReference type="AlphaFoldDB" id="A0A263BSJ4"/>
<evidence type="ECO:0000256" key="1">
    <source>
        <dbReference type="SAM" id="Coils"/>
    </source>
</evidence>
<keyword evidence="1" id="KW-0175">Coiled coil</keyword>
<feature type="domain" description="VOC" evidence="2">
    <location>
        <begin position="197"/>
        <end position="299"/>
    </location>
</feature>
<evidence type="ECO:0000313" key="3">
    <source>
        <dbReference type="EMBL" id="OZM56156.1"/>
    </source>
</evidence>
<sequence length="299" mass="33993">MNSELYEKISKLEQEILTKKEQLVKLKKAIPETKVENYLFSLPNNEKVSLAELFLDKEELFVVHNMGSSCSYCTMWADGFNGIYHHLVKKAPFVVTSPDSPEFQEDFAASRGWKFPLLSTQGNTFKEDMGFEKDGYYYPGVSTFRKDAEGNIYHHAKTSLGPGDDYCAVWHLLDLLPSGRDGYEATKRISESSSYELANNVAVQVKNYSKAINFYENIIGMTVHAKSDFESHLSLSGTNFYIEDSIEGNTFFDFAVDDIKKAKETLLENGCVITKEYSKNSVMIADPYGLKFHLFEVRN</sequence>
<dbReference type="PROSITE" id="PS51819">
    <property type="entry name" value="VOC"/>
    <property type="match status" value="1"/>
</dbReference>
<dbReference type="InterPro" id="IPR004360">
    <property type="entry name" value="Glyas_Fos-R_dOase_dom"/>
</dbReference>
<protein>
    <recommendedName>
        <fullName evidence="2">VOC domain-containing protein</fullName>
    </recommendedName>
</protein>
<dbReference type="Proteomes" id="UP000217083">
    <property type="component" value="Unassembled WGS sequence"/>
</dbReference>
<reference evidence="4" key="1">
    <citation type="submission" date="2017-08" db="EMBL/GenBank/DDBJ databases">
        <authorList>
            <person name="Huang Z."/>
        </authorList>
    </citation>
    <scope>NUCLEOTIDE SEQUENCE [LARGE SCALE GENOMIC DNA]</scope>
    <source>
        <strain evidence="4">SA5d-4</strain>
    </source>
</reference>
<reference evidence="3 4" key="2">
    <citation type="submission" date="2017-09" db="EMBL/GenBank/DDBJ databases">
        <title>Bacillus patelloidae sp. nov., isolated from the intestinal tract of a marine limpet.</title>
        <authorList>
            <person name="Liu R."/>
            <person name="Dong C."/>
            <person name="Shao Z."/>
        </authorList>
    </citation>
    <scope>NUCLEOTIDE SEQUENCE [LARGE SCALE GENOMIC DNA]</scope>
    <source>
        <strain evidence="3 4">SA5d-4</strain>
    </source>
</reference>
<dbReference type="InterPro" id="IPR036249">
    <property type="entry name" value="Thioredoxin-like_sf"/>
</dbReference>
<dbReference type="Gene3D" id="3.40.30.10">
    <property type="entry name" value="Glutaredoxin"/>
    <property type="match status" value="1"/>
</dbReference>
<dbReference type="InterPro" id="IPR037523">
    <property type="entry name" value="VOC_core"/>
</dbReference>
<evidence type="ECO:0000259" key="2">
    <source>
        <dbReference type="PROSITE" id="PS51819"/>
    </source>
</evidence>
<dbReference type="SUPFAM" id="SSF54593">
    <property type="entry name" value="Glyoxalase/Bleomycin resistance protein/Dihydroxybiphenyl dioxygenase"/>
    <property type="match status" value="1"/>
</dbReference>
<gene>
    <name evidence="3" type="ORF">CIB95_13710</name>
</gene>
<evidence type="ECO:0000313" key="4">
    <source>
        <dbReference type="Proteomes" id="UP000217083"/>
    </source>
</evidence>
<dbReference type="InterPro" id="IPR029068">
    <property type="entry name" value="Glyas_Bleomycin-R_OHBP_Dase"/>
</dbReference>
<dbReference type="Gene3D" id="3.10.180.10">
    <property type="entry name" value="2,3-Dihydroxybiphenyl 1,2-Dioxygenase, domain 1"/>
    <property type="match status" value="1"/>
</dbReference>